<comment type="caution">
    <text evidence="10">The sequence shown here is derived from an EMBL/GenBank/DDBJ whole genome shotgun (WGS) entry which is preliminary data.</text>
</comment>
<evidence type="ECO:0000256" key="1">
    <source>
        <dbReference type="ARBA" id="ARBA00004141"/>
    </source>
</evidence>
<dbReference type="InterPro" id="IPR050360">
    <property type="entry name" value="MFS_Sugar_Transporters"/>
</dbReference>
<dbReference type="GO" id="GO:0016020">
    <property type="term" value="C:membrane"/>
    <property type="evidence" value="ECO:0007669"/>
    <property type="project" value="UniProtKB-SubCell"/>
</dbReference>
<feature type="domain" description="Major facilitator superfamily (MFS) profile" evidence="9">
    <location>
        <begin position="8"/>
        <end position="443"/>
    </location>
</feature>
<feature type="transmembrane region" description="Helical" evidence="8">
    <location>
        <begin position="78"/>
        <end position="96"/>
    </location>
</feature>
<accession>A0A8J8W388</accession>
<feature type="transmembrane region" description="Helical" evidence="8">
    <location>
        <begin position="102"/>
        <end position="123"/>
    </location>
</feature>
<evidence type="ECO:0000256" key="5">
    <source>
        <dbReference type="ARBA" id="ARBA00022989"/>
    </source>
</evidence>
<organism evidence="10 11">
    <name type="scientific">Penicillium ucsense</name>
    <dbReference type="NCBI Taxonomy" id="2839758"/>
    <lineage>
        <taxon>Eukaryota</taxon>
        <taxon>Fungi</taxon>
        <taxon>Dikarya</taxon>
        <taxon>Ascomycota</taxon>
        <taxon>Pezizomycotina</taxon>
        <taxon>Eurotiomycetes</taxon>
        <taxon>Eurotiomycetidae</taxon>
        <taxon>Eurotiales</taxon>
        <taxon>Aspergillaceae</taxon>
        <taxon>Penicillium</taxon>
    </lineage>
</organism>
<dbReference type="Pfam" id="PF00083">
    <property type="entry name" value="Sugar_tr"/>
    <property type="match status" value="1"/>
</dbReference>
<evidence type="ECO:0000256" key="7">
    <source>
        <dbReference type="RuleBase" id="RU003346"/>
    </source>
</evidence>
<evidence type="ECO:0000256" key="2">
    <source>
        <dbReference type="ARBA" id="ARBA00010992"/>
    </source>
</evidence>
<dbReference type="AlphaFoldDB" id="A0A8J8W388"/>
<dbReference type="NCBIfam" id="TIGR00879">
    <property type="entry name" value="SP"/>
    <property type="match status" value="1"/>
</dbReference>
<reference evidence="10" key="1">
    <citation type="journal article" date="2020" name="Front. Microbiol.">
        <title>Gene regulatory networks of Penicillium echinulatum 2HH and Penicillium oxalicum 114-2 inferred by a computational biology approach.</title>
        <authorList>
            <person name="Lenz A.R."/>
            <person name="Galan-Vasquez E."/>
            <person name="Balbinot E."/>
            <person name="De Abreu F.P."/>
            <person name="De Oliveira N.S."/>
            <person name="Da Rosa L.O."/>
            <person name="De Avila E Silva S."/>
            <person name="Camassola M."/>
            <person name="Dillon A.J.P."/>
            <person name="Perez-Rueda E."/>
        </authorList>
    </citation>
    <scope>NUCLEOTIDE SEQUENCE</scope>
    <source>
        <strain evidence="10">S1M29</strain>
    </source>
</reference>
<sequence length="476" mass="52653">MKLTTLLSAAFLAIGGFLFGYDSGIITSTIGQPEFIKYFSYPSDNTTGGVVSAFQGGAILGTIINVFAGDRLGRKRSVFAGACISIIGCSLQAGAVNMAMLIIGRFIAGAAVGMLTSVVPMYAGEMAEAASRGMMSGLLQWMLSWGYLVAQWLGYGCSFIDTPFQWRFPLAFQCIPGIVLACGVWFLNESPRWLMEKDRHDEALATLHRLHGDGTPEKEQYIELEFQEIRDTIEAERASTKITWSSILTKPTWRRRLVLGCAVQAFGPLSGINVINYYGTRIYASLGFDTHITLMIIGISGALSIVYCTGGLWALERVGRVKPLIIGSAGMGLALVCNAAMSQHYDETNSNQLRAMVAMNFVFSFFYTFIGIISWVYPAEIFPVDIRNQGNSITTFTNWSINLVFAQFSPTALTNIGFRYFYVFFVFNIIAMLCYYFFFPETKGRTLEEMDLLFGDSHVVPSGTEKQEITLVEHVQ</sequence>
<gene>
    <name evidence="10" type="ORF">PECM_005807</name>
</gene>
<comment type="similarity">
    <text evidence="2 7">Belongs to the major facilitator superfamily. Sugar transporter (TC 2.A.1.1) family.</text>
</comment>
<keyword evidence="6 8" id="KW-0472">Membrane</keyword>
<dbReference type="PANTHER" id="PTHR48022:SF9">
    <property type="entry name" value="MAJOR FACILITATOR SUPERFAMILY (MFS) PROFILE DOMAIN-CONTAINING PROTEIN"/>
    <property type="match status" value="1"/>
</dbReference>
<feature type="transmembrane region" description="Helical" evidence="8">
    <location>
        <begin position="47"/>
        <end position="66"/>
    </location>
</feature>
<feature type="transmembrane region" description="Helical" evidence="8">
    <location>
        <begin position="324"/>
        <end position="345"/>
    </location>
</feature>
<keyword evidence="11" id="KW-1185">Reference proteome</keyword>
<keyword evidence="4 8" id="KW-0812">Transmembrane</keyword>
<proteinExistence type="inferred from homology"/>
<dbReference type="PROSITE" id="PS50850">
    <property type="entry name" value="MFS"/>
    <property type="match status" value="1"/>
</dbReference>
<evidence type="ECO:0000256" key="4">
    <source>
        <dbReference type="ARBA" id="ARBA00022692"/>
    </source>
</evidence>
<comment type="subcellular location">
    <subcellularLocation>
        <location evidence="1">Membrane</location>
        <topology evidence="1">Multi-pass membrane protein</topology>
    </subcellularLocation>
</comment>
<dbReference type="EMBL" id="WIWV01000043">
    <property type="protein sequence ID" value="KAF7716249.1"/>
    <property type="molecule type" value="Genomic_DNA"/>
</dbReference>
<keyword evidence="3 7" id="KW-0813">Transport</keyword>
<dbReference type="InterPro" id="IPR036259">
    <property type="entry name" value="MFS_trans_sf"/>
</dbReference>
<dbReference type="FunFam" id="1.20.1250.20:FF:000090">
    <property type="entry name" value="MFS sugar transporter, putative"/>
    <property type="match status" value="1"/>
</dbReference>
<dbReference type="PRINTS" id="PR00171">
    <property type="entry name" value="SUGRTRNSPORT"/>
</dbReference>
<feature type="transmembrane region" description="Helical" evidence="8">
    <location>
        <begin position="166"/>
        <end position="187"/>
    </location>
</feature>
<feature type="transmembrane region" description="Helical" evidence="8">
    <location>
        <begin position="420"/>
        <end position="439"/>
    </location>
</feature>
<keyword evidence="5 8" id="KW-1133">Transmembrane helix</keyword>
<evidence type="ECO:0000256" key="6">
    <source>
        <dbReference type="ARBA" id="ARBA00023136"/>
    </source>
</evidence>
<dbReference type="PANTHER" id="PTHR48022">
    <property type="entry name" value="PLASTIDIC GLUCOSE TRANSPORTER 4"/>
    <property type="match status" value="1"/>
</dbReference>
<evidence type="ECO:0000256" key="8">
    <source>
        <dbReference type="SAM" id="Phobius"/>
    </source>
</evidence>
<dbReference type="Proteomes" id="UP000631181">
    <property type="component" value="Unassembled WGS sequence"/>
</dbReference>
<evidence type="ECO:0000256" key="3">
    <source>
        <dbReference type="ARBA" id="ARBA00022448"/>
    </source>
</evidence>
<feature type="transmembrane region" description="Helical" evidence="8">
    <location>
        <begin position="257"/>
        <end position="279"/>
    </location>
</feature>
<evidence type="ECO:0000313" key="10">
    <source>
        <dbReference type="EMBL" id="KAF7716249.1"/>
    </source>
</evidence>
<evidence type="ECO:0000259" key="9">
    <source>
        <dbReference type="PROSITE" id="PS50850"/>
    </source>
</evidence>
<dbReference type="OrthoDB" id="6612291at2759"/>
<dbReference type="PROSITE" id="PS00217">
    <property type="entry name" value="SUGAR_TRANSPORT_2"/>
    <property type="match status" value="1"/>
</dbReference>
<dbReference type="GO" id="GO:0005351">
    <property type="term" value="F:carbohydrate:proton symporter activity"/>
    <property type="evidence" value="ECO:0007669"/>
    <property type="project" value="TreeGrafter"/>
</dbReference>
<name>A0A8J8W388_9EURO</name>
<dbReference type="InterPro" id="IPR005829">
    <property type="entry name" value="Sugar_transporter_CS"/>
</dbReference>
<dbReference type="InterPro" id="IPR020846">
    <property type="entry name" value="MFS_dom"/>
</dbReference>
<dbReference type="SUPFAM" id="SSF103473">
    <property type="entry name" value="MFS general substrate transporter"/>
    <property type="match status" value="1"/>
</dbReference>
<feature type="transmembrane region" description="Helical" evidence="8">
    <location>
        <begin position="135"/>
        <end position="154"/>
    </location>
</feature>
<feature type="transmembrane region" description="Helical" evidence="8">
    <location>
        <begin position="291"/>
        <end position="315"/>
    </location>
</feature>
<protein>
    <submittedName>
        <fullName evidence="10">MFS-type Sugar/inositol transporter</fullName>
    </submittedName>
</protein>
<evidence type="ECO:0000313" key="11">
    <source>
        <dbReference type="Proteomes" id="UP000631181"/>
    </source>
</evidence>
<dbReference type="InterPro" id="IPR005828">
    <property type="entry name" value="MFS_sugar_transport-like"/>
</dbReference>
<dbReference type="InterPro" id="IPR003663">
    <property type="entry name" value="Sugar/inositol_transpt"/>
</dbReference>
<dbReference type="Gene3D" id="1.20.1250.20">
    <property type="entry name" value="MFS general substrate transporter like domains"/>
    <property type="match status" value="1"/>
</dbReference>
<feature type="transmembrane region" description="Helical" evidence="8">
    <location>
        <begin position="357"/>
        <end position="378"/>
    </location>
</feature>